<gene>
    <name evidence="1" type="ORF">J0S82_003804</name>
</gene>
<dbReference type="InterPro" id="IPR036457">
    <property type="entry name" value="PPM-type-like_dom_sf"/>
</dbReference>
<dbReference type="OrthoDB" id="10264738at2759"/>
<comment type="caution">
    <text evidence="1">The sequence shown here is derived from an EMBL/GenBank/DDBJ whole genome shotgun (WGS) entry which is preliminary data.</text>
</comment>
<reference evidence="1" key="1">
    <citation type="journal article" date="2021" name="Evol. Appl.">
        <title>The genome of the Pyrenean desman and the effects of bottlenecks and inbreeding on the genomic landscape of an endangered species.</title>
        <authorList>
            <person name="Escoda L."/>
            <person name="Castresana J."/>
        </authorList>
    </citation>
    <scope>NUCLEOTIDE SEQUENCE</scope>
    <source>
        <strain evidence="1">IBE-C5619</strain>
    </source>
</reference>
<evidence type="ECO:0000313" key="1">
    <source>
        <dbReference type="EMBL" id="KAG8514204.1"/>
    </source>
</evidence>
<protein>
    <submittedName>
        <fullName evidence="1">Protein phosphatase 1H</fullName>
    </submittedName>
</protein>
<dbReference type="AlphaFoldDB" id="A0A8J6AMD8"/>
<proteinExistence type="predicted"/>
<evidence type="ECO:0000313" key="2">
    <source>
        <dbReference type="Proteomes" id="UP000700334"/>
    </source>
</evidence>
<organism evidence="1 2">
    <name type="scientific">Galemys pyrenaicus</name>
    <name type="common">Iberian desman</name>
    <name type="synonym">Pyrenean desman</name>
    <dbReference type="NCBI Taxonomy" id="202257"/>
    <lineage>
        <taxon>Eukaryota</taxon>
        <taxon>Metazoa</taxon>
        <taxon>Chordata</taxon>
        <taxon>Craniata</taxon>
        <taxon>Vertebrata</taxon>
        <taxon>Euteleostomi</taxon>
        <taxon>Mammalia</taxon>
        <taxon>Eutheria</taxon>
        <taxon>Laurasiatheria</taxon>
        <taxon>Eulipotyphla</taxon>
        <taxon>Talpidae</taxon>
        <taxon>Galemys</taxon>
    </lineage>
</organism>
<accession>A0A8J6AMD8</accession>
<keyword evidence="2" id="KW-1185">Reference proteome</keyword>
<sequence length="224" mass="25117">MDFMDVAGMARCLQKVAEFGRAIIIRSGEIIPMSSEFTPETERQRLQYLAFMQPHLLGNEFTHLEFPRRVQRKELGKKMLYRDFNMTGWAYKTIEDDDLKFPLIYGEGKKARVMATIGVTRGLGDHDLKVHDSNIYIKPFLSSAPERGASLCHVGIYCVPPAQTAAQPWWHSLPPPPPDTVLAGRYPQATALTLTAQEPSAAPHTLVENTLTLHSAFKACYDVA</sequence>
<name>A0A8J6AMD8_GALPY</name>
<dbReference type="EMBL" id="JAGFMF010011752">
    <property type="protein sequence ID" value="KAG8514204.1"/>
    <property type="molecule type" value="Genomic_DNA"/>
</dbReference>
<dbReference type="Proteomes" id="UP000700334">
    <property type="component" value="Unassembled WGS sequence"/>
</dbReference>
<dbReference type="Gene3D" id="3.60.40.10">
    <property type="entry name" value="PPM-type phosphatase domain"/>
    <property type="match status" value="1"/>
</dbReference>
<dbReference type="SUPFAM" id="SSF81606">
    <property type="entry name" value="PP2C-like"/>
    <property type="match status" value="1"/>
</dbReference>